<keyword evidence="2" id="KW-0479">Metal-binding</keyword>
<dbReference type="InterPro" id="IPR011234">
    <property type="entry name" value="Fumarylacetoacetase-like_C"/>
</dbReference>
<dbReference type="RefSeq" id="WP_230364829.1">
    <property type="nucleotide sequence ID" value="NZ_JAJALK010000001.1"/>
</dbReference>
<dbReference type="GO" id="GO:0046872">
    <property type="term" value="F:metal ion binding"/>
    <property type="evidence" value="ECO:0007669"/>
    <property type="project" value="UniProtKB-KW"/>
</dbReference>
<proteinExistence type="inferred from homology"/>
<dbReference type="Gene3D" id="3.90.850.10">
    <property type="entry name" value="Fumarylacetoacetase-like, C-terminal domain"/>
    <property type="match status" value="1"/>
</dbReference>
<dbReference type="Proteomes" id="UP001223420">
    <property type="component" value="Unassembled WGS sequence"/>
</dbReference>
<dbReference type="PANTHER" id="PTHR42796">
    <property type="entry name" value="FUMARYLACETOACETATE HYDROLASE DOMAIN-CONTAINING PROTEIN 2A-RELATED"/>
    <property type="match status" value="1"/>
</dbReference>
<dbReference type="GO" id="GO:0016787">
    <property type="term" value="F:hydrolase activity"/>
    <property type="evidence" value="ECO:0007669"/>
    <property type="project" value="UniProtKB-KW"/>
</dbReference>
<dbReference type="GO" id="GO:0044281">
    <property type="term" value="P:small molecule metabolic process"/>
    <property type="evidence" value="ECO:0007669"/>
    <property type="project" value="UniProtKB-ARBA"/>
</dbReference>
<dbReference type="SUPFAM" id="SSF56529">
    <property type="entry name" value="FAH"/>
    <property type="match status" value="1"/>
</dbReference>
<organism evidence="4 5">
    <name type="scientific">Methylobacterium brachiatum</name>
    <dbReference type="NCBI Taxonomy" id="269660"/>
    <lineage>
        <taxon>Bacteria</taxon>
        <taxon>Pseudomonadati</taxon>
        <taxon>Pseudomonadota</taxon>
        <taxon>Alphaproteobacteria</taxon>
        <taxon>Hyphomicrobiales</taxon>
        <taxon>Methylobacteriaceae</taxon>
        <taxon>Methylobacterium</taxon>
    </lineage>
</organism>
<dbReference type="PANTHER" id="PTHR42796:SF7">
    <property type="entry name" value="2-DEHYDRO-3-DEOXY-D-ARABINONATE DEHYDRATASE"/>
    <property type="match status" value="1"/>
</dbReference>
<evidence type="ECO:0000313" key="5">
    <source>
        <dbReference type="Proteomes" id="UP001223420"/>
    </source>
</evidence>
<dbReference type="InterPro" id="IPR036663">
    <property type="entry name" value="Fumarylacetoacetase_C_sf"/>
</dbReference>
<evidence type="ECO:0000256" key="2">
    <source>
        <dbReference type="ARBA" id="ARBA00022723"/>
    </source>
</evidence>
<evidence type="ECO:0000256" key="1">
    <source>
        <dbReference type="ARBA" id="ARBA00010211"/>
    </source>
</evidence>
<comment type="caution">
    <text evidence="4">The sequence shown here is derived from an EMBL/GenBank/DDBJ whole genome shotgun (WGS) entry which is preliminary data.</text>
</comment>
<keyword evidence="4" id="KW-0378">Hydrolase</keyword>
<name>A0AAJ1TNR4_9HYPH</name>
<gene>
    <name evidence="4" type="ORF">QO001_000684</name>
</gene>
<dbReference type="AlphaFoldDB" id="A0AAJ1TNR4"/>
<reference evidence="4" key="1">
    <citation type="submission" date="2023-07" db="EMBL/GenBank/DDBJ databases">
        <title>Genomic Encyclopedia of Type Strains, Phase IV (KMG-IV): sequencing the most valuable type-strain genomes for metagenomic binning, comparative biology and taxonomic classification.</title>
        <authorList>
            <person name="Goeker M."/>
        </authorList>
    </citation>
    <scope>NUCLEOTIDE SEQUENCE</scope>
    <source>
        <strain evidence="4">DSM 19569</strain>
    </source>
</reference>
<evidence type="ECO:0000259" key="3">
    <source>
        <dbReference type="Pfam" id="PF01557"/>
    </source>
</evidence>
<feature type="domain" description="Fumarylacetoacetase-like C-terminal" evidence="3">
    <location>
        <begin position="228"/>
        <end position="371"/>
    </location>
</feature>
<evidence type="ECO:0000313" key="4">
    <source>
        <dbReference type="EMBL" id="MDQ0541776.1"/>
    </source>
</evidence>
<dbReference type="Pfam" id="PF01557">
    <property type="entry name" value="FAA_hydrolase"/>
    <property type="match status" value="1"/>
</dbReference>
<accession>A0AAJ1TNR4</accession>
<sequence>MALSGLTAREILPEDAGRGALVGRVWRPDVGGPSVVAIRAASDGDLRAIDVTARFATVSDLCETPDAAAALRAAEGADLGSLDAIVANTPPDGRDPGRPWLLAPVDLQALKAAGVTFATSMLERVIEERARGDLAAAAAIRAEVERLVGRDLRRLKPGSAEAMALKDVLVAQGAWSQYLEVGIGPDAEIFTKAQPLSAVGCGADAGLHPDSHWNNPEPEVALAVSSQQRIVGATLANDVNLRDFEGRSALLLGKAKDNNASCALGPFLRLFDETFSLDDIRRTTVTLEVTGTDGFRMEGTSPLAEISRDPEELVGALMGRTHDYPDGAILLLGTMFAPIQDRHGPGLGFTHVENDRVVVASPELGRLVNRMRPCDTCEPWTFGARALMRNLAARGLL</sequence>
<protein>
    <submittedName>
        <fullName evidence="4">Fumarylacetoacetate (FAA) hydrolase family protein</fullName>
    </submittedName>
</protein>
<dbReference type="EMBL" id="JAUSWL010000001">
    <property type="protein sequence ID" value="MDQ0541776.1"/>
    <property type="molecule type" value="Genomic_DNA"/>
</dbReference>
<comment type="similarity">
    <text evidence="1">Belongs to the FAH family.</text>
</comment>
<dbReference type="InterPro" id="IPR051121">
    <property type="entry name" value="FAH"/>
</dbReference>